<dbReference type="GO" id="GO:0016787">
    <property type="term" value="F:hydrolase activity"/>
    <property type="evidence" value="ECO:0007669"/>
    <property type="project" value="InterPro"/>
</dbReference>
<keyword evidence="3" id="KW-0614">Plasmid</keyword>
<dbReference type="GO" id="GO:0016831">
    <property type="term" value="F:carboxy-lyase activity"/>
    <property type="evidence" value="ECO:0007669"/>
    <property type="project" value="InterPro"/>
</dbReference>
<proteinExistence type="predicted"/>
<dbReference type="GO" id="GO:0005829">
    <property type="term" value="C:cytosol"/>
    <property type="evidence" value="ECO:0007669"/>
    <property type="project" value="TreeGrafter"/>
</dbReference>
<evidence type="ECO:0000256" key="1">
    <source>
        <dbReference type="ARBA" id="ARBA00023239"/>
    </source>
</evidence>
<organism evidence="3 4">
    <name type="scientific">Agrobacterium tumefaciens</name>
    <dbReference type="NCBI Taxonomy" id="358"/>
    <lineage>
        <taxon>Bacteria</taxon>
        <taxon>Pseudomonadati</taxon>
        <taxon>Pseudomonadota</taxon>
        <taxon>Alphaproteobacteria</taxon>
        <taxon>Hyphomicrobiales</taxon>
        <taxon>Rhizobiaceae</taxon>
        <taxon>Rhizobium/Agrobacterium group</taxon>
        <taxon>Agrobacterium</taxon>
        <taxon>Agrobacterium tumefaciens complex</taxon>
    </lineage>
</organism>
<evidence type="ECO:0000313" key="3">
    <source>
        <dbReference type="EMBL" id="QTG16920.1"/>
    </source>
</evidence>
<accession>A0AAJ4TDC5</accession>
<evidence type="ECO:0000313" key="4">
    <source>
        <dbReference type="Proteomes" id="UP000663946"/>
    </source>
</evidence>
<reference evidence="3" key="1">
    <citation type="submission" date="2020-02" db="EMBL/GenBank/DDBJ databases">
        <title>Unexpected conservation and global transmission of agrobacterial virulence plasmids.</title>
        <authorList>
            <person name="Weisberg A.J."/>
            <person name="Davis E.W. II"/>
            <person name="Tabima J.R."/>
            <person name="Belcher M.S."/>
            <person name="Miller M."/>
            <person name="Kuo C.-H."/>
            <person name="Loper J.E."/>
            <person name="Grunwald N.J."/>
            <person name="Putnam M.L."/>
            <person name="Chang J.H."/>
        </authorList>
    </citation>
    <scope>NUCLEOTIDE SEQUENCE</scope>
    <source>
        <strain evidence="3">Q15/94</strain>
        <plasmid evidence="3">pQ15_94_2</plasmid>
    </source>
</reference>
<dbReference type="Gene3D" id="3.20.20.140">
    <property type="entry name" value="Metal-dependent hydrolases"/>
    <property type="match status" value="1"/>
</dbReference>
<dbReference type="Proteomes" id="UP000663946">
    <property type="component" value="Plasmid pQ15_94_2"/>
</dbReference>
<dbReference type="PANTHER" id="PTHR21240:SF28">
    <property type="entry name" value="ISO-OROTATE DECARBOXYLASE (EUROFUNG)"/>
    <property type="match status" value="1"/>
</dbReference>
<dbReference type="Pfam" id="PF04909">
    <property type="entry name" value="Amidohydro_2"/>
    <property type="match status" value="1"/>
</dbReference>
<name>A0AAJ4TDC5_AGRTU</name>
<dbReference type="GO" id="GO:0019748">
    <property type="term" value="P:secondary metabolic process"/>
    <property type="evidence" value="ECO:0007669"/>
    <property type="project" value="TreeGrafter"/>
</dbReference>
<dbReference type="PANTHER" id="PTHR21240">
    <property type="entry name" value="2-AMINO-3-CARBOXYLMUCONATE-6-SEMIALDEHYDE DECARBOXYLASE"/>
    <property type="match status" value="1"/>
</dbReference>
<dbReference type="AlphaFoldDB" id="A0AAJ4TDC5"/>
<protein>
    <submittedName>
        <fullName evidence="3">Amidohydrolase family protein</fullName>
    </submittedName>
</protein>
<dbReference type="InterPro" id="IPR032465">
    <property type="entry name" value="ACMSD"/>
</dbReference>
<sequence length="326" mass="36284">MTEAIRLDVHAHLIPIDTDWLSYRQNVHYDEIAQVLTIDGHKVGIKELFSPDRFDVWMQENGVKHAFISPPPPTYRQHLFGQDAMDWTTYLNDGLSAIAGRSNGRMSALLHLPIQDTQVALTIAKDAIAKGERLFTMPTGTGDERTLADGDFSPLWETLDAAECFVFLHPNECADGRLKSYYLTNLLGNPYETTVALANLMFAGVLERYSNLTMCFAHGGGLLPMVAGRLQRGFDTARPGIDTAKAGPLRIRPNVFTDCICHSEAAAANAEATFGQRNILFGSDWPFPMGLVEPHKQMADFRKDRRQAYFDANPAALLARLDLEKD</sequence>
<dbReference type="InterPro" id="IPR032466">
    <property type="entry name" value="Metal_Hydrolase"/>
</dbReference>
<feature type="domain" description="Amidohydrolase-related" evidence="2">
    <location>
        <begin position="8"/>
        <end position="318"/>
    </location>
</feature>
<dbReference type="RefSeq" id="WP_333722712.1">
    <property type="nucleotide sequence ID" value="NZ_CP049219.1"/>
</dbReference>
<geneLocation type="plasmid" evidence="3 4">
    <name>pQ15_94_2</name>
</geneLocation>
<dbReference type="SUPFAM" id="SSF51556">
    <property type="entry name" value="Metallo-dependent hydrolases"/>
    <property type="match status" value="1"/>
</dbReference>
<dbReference type="InterPro" id="IPR006680">
    <property type="entry name" value="Amidohydro-rel"/>
</dbReference>
<dbReference type="EMBL" id="CP049219">
    <property type="protein sequence ID" value="QTG16920.1"/>
    <property type="molecule type" value="Genomic_DNA"/>
</dbReference>
<gene>
    <name evidence="3" type="ORF">G6M86_26810</name>
</gene>
<evidence type="ECO:0000259" key="2">
    <source>
        <dbReference type="Pfam" id="PF04909"/>
    </source>
</evidence>
<keyword evidence="1" id="KW-0456">Lyase</keyword>